<accession>A0AA39I4M1</accession>
<evidence type="ECO:0000256" key="3">
    <source>
        <dbReference type="ARBA" id="ARBA00022833"/>
    </source>
</evidence>
<protein>
    <recommendedName>
        <fullName evidence="13">Non-specific serine/threonine protein kinase</fullName>
    </recommendedName>
</protein>
<feature type="compositionally biased region" description="Basic and acidic residues" evidence="7">
    <location>
        <begin position="7"/>
        <end position="23"/>
    </location>
</feature>
<name>A0AA39I4M1_9BILA</name>
<dbReference type="GO" id="GO:0031032">
    <property type="term" value="P:actomyosin structure organization"/>
    <property type="evidence" value="ECO:0007669"/>
    <property type="project" value="TreeGrafter"/>
</dbReference>
<dbReference type="InterPro" id="IPR050839">
    <property type="entry name" value="Rho-assoc_Ser/Thr_Kinase"/>
</dbReference>
<dbReference type="SUPFAM" id="SSF50729">
    <property type="entry name" value="PH domain-like"/>
    <property type="match status" value="1"/>
</dbReference>
<dbReference type="PROSITE" id="PS00479">
    <property type="entry name" value="ZF_DAG_PE_1"/>
    <property type="match status" value="1"/>
</dbReference>
<dbReference type="InterPro" id="IPR002219">
    <property type="entry name" value="PKC_DAG/PE"/>
</dbReference>
<evidence type="ECO:0000259" key="9">
    <source>
        <dbReference type="PROSITE" id="PS50081"/>
    </source>
</evidence>
<evidence type="ECO:0000256" key="6">
    <source>
        <dbReference type="SAM" id="Coils"/>
    </source>
</evidence>
<feature type="domain" description="PH" evidence="8">
    <location>
        <begin position="808"/>
        <end position="919"/>
    </location>
</feature>
<organism evidence="11 12">
    <name type="scientific">Steinernema hermaphroditum</name>
    <dbReference type="NCBI Taxonomy" id="289476"/>
    <lineage>
        <taxon>Eukaryota</taxon>
        <taxon>Metazoa</taxon>
        <taxon>Ecdysozoa</taxon>
        <taxon>Nematoda</taxon>
        <taxon>Chromadorea</taxon>
        <taxon>Rhabditida</taxon>
        <taxon>Tylenchina</taxon>
        <taxon>Panagrolaimomorpha</taxon>
        <taxon>Strongyloidoidea</taxon>
        <taxon>Steinernematidae</taxon>
        <taxon>Steinernema</taxon>
    </lineage>
</organism>
<feature type="coiled-coil region" evidence="6">
    <location>
        <begin position="656"/>
        <end position="686"/>
    </location>
</feature>
<feature type="coiled-coil region" evidence="6">
    <location>
        <begin position="285"/>
        <end position="561"/>
    </location>
</feature>
<comment type="caution">
    <text evidence="11">The sequence shown here is derived from an EMBL/GenBank/DDBJ whole genome shotgun (WGS) entry which is preliminary data.</text>
</comment>
<evidence type="ECO:0000259" key="8">
    <source>
        <dbReference type="PROSITE" id="PS50003"/>
    </source>
</evidence>
<dbReference type="GO" id="GO:0005737">
    <property type="term" value="C:cytoplasm"/>
    <property type="evidence" value="ECO:0007669"/>
    <property type="project" value="TreeGrafter"/>
</dbReference>
<dbReference type="PROSITE" id="PS50219">
    <property type="entry name" value="CNH"/>
    <property type="match status" value="1"/>
</dbReference>
<feature type="domain" description="CNH" evidence="10">
    <location>
        <begin position="947"/>
        <end position="1216"/>
    </location>
</feature>
<dbReference type="GO" id="GO:0005856">
    <property type="term" value="C:cytoskeleton"/>
    <property type="evidence" value="ECO:0007669"/>
    <property type="project" value="TreeGrafter"/>
</dbReference>
<evidence type="ECO:0000256" key="4">
    <source>
        <dbReference type="ARBA" id="ARBA00047899"/>
    </source>
</evidence>
<reference evidence="11" key="1">
    <citation type="submission" date="2023-06" db="EMBL/GenBank/DDBJ databases">
        <title>Genomic analysis of the entomopathogenic nematode Steinernema hermaphroditum.</title>
        <authorList>
            <person name="Schwarz E.M."/>
            <person name="Heppert J.K."/>
            <person name="Baniya A."/>
            <person name="Schwartz H.T."/>
            <person name="Tan C.-H."/>
            <person name="Antoshechkin I."/>
            <person name="Sternberg P.W."/>
            <person name="Goodrich-Blair H."/>
            <person name="Dillman A.R."/>
        </authorList>
    </citation>
    <scope>NUCLEOTIDE SEQUENCE</scope>
    <source>
        <strain evidence="11">PS9179</strain>
        <tissue evidence="11">Whole animal</tissue>
    </source>
</reference>
<dbReference type="SMART" id="SM00036">
    <property type="entry name" value="CNH"/>
    <property type="match status" value="1"/>
</dbReference>
<evidence type="ECO:0000256" key="5">
    <source>
        <dbReference type="ARBA" id="ARBA00048679"/>
    </source>
</evidence>
<dbReference type="GO" id="GO:0046872">
    <property type="term" value="F:metal ion binding"/>
    <property type="evidence" value="ECO:0007669"/>
    <property type="project" value="UniProtKB-KW"/>
</dbReference>
<evidence type="ECO:0008006" key="13">
    <source>
        <dbReference type="Google" id="ProtNLM"/>
    </source>
</evidence>
<dbReference type="InterPro" id="IPR001180">
    <property type="entry name" value="CNH_dom"/>
</dbReference>
<dbReference type="InterPro" id="IPR001849">
    <property type="entry name" value="PH_domain"/>
</dbReference>
<feature type="coiled-coil region" evidence="6">
    <location>
        <begin position="64"/>
        <end position="252"/>
    </location>
</feature>
<dbReference type="Pfam" id="PF00130">
    <property type="entry name" value="C1_1"/>
    <property type="match status" value="1"/>
</dbReference>
<dbReference type="Pfam" id="PF00780">
    <property type="entry name" value="CNH"/>
    <property type="match status" value="1"/>
</dbReference>
<comment type="catalytic activity">
    <reaction evidence="5">
        <text>L-seryl-[protein] + ATP = O-phospho-L-seryl-[protein] + ADP + H(+)</text>
        <dbReference type="Rhea" id="RHEA:17989"/>
        <dbReference type="Rhea" id="RHEA-COMP:9863"/>
        <dbReference type="Rhea" id="RHEA-COMP:11604"/>
        <dbReference type="ChEBI" id="CHEBI:15378"/>
        <dbReference type="ChEBI" id="CHEBI:29999"/>
        <dbReference type="ChEBI" id="CHEBI:30616"/>
        <dbReference type="ChEBI" id="CHEBI:83421"/>
        <dbReference type="ChEBI" id="CHEBI:456216"/>
        <dbReference type="EC" id="2.7.11.1"/>
    </reaction>
</comment>
<comment type="catalytic activity">
    <reaction evidence="4">
        <text>L-threonyl-[protein] + ATP = O-phospho-L-threonyl-[protein] + ADP + H(+)</text>
        <dbReference type="Rhea" id="RHEA:46608"/>
        <dbReference type="Rhea" id="RHEA-COMP:11060"/>
        <dbReference type="Rhea" id="RHEA-COMP:11605"/>
        <dbReference type="ChEBI" id="CHEBI:15378"/>
        <dbReference type="ChEBI" id="CHEBI:30013"/>
        <dbReference type="ChEBI" id="CHEBI:30616"/>
        <dbReference type="ChEBI" id="CHEBI:61977"/>
        <dbReference type="ChEBI" id="CHEBI:456216"/>
        <dbReference type="EC" id="2.7.11.1"/>
    </reaction>
</comment>
<dbReference type="EMBL" id="JAUCMV010000002">
    <property type="protein sequence ID" value="KAK0417730.1"/>
    <property type="molecule type" value="Genomic_DNA"/>
</dbReference>
<dbReference type="SUPFAM" id="SSF57889">
    <property type="entry name" value="Cysteine-rich domain"/>
    <property type="match status" value="1"/>
</dbReference>
<dbReference type="GO" id="GO:0004674">
    <property type="term" value="F:protein serine/threonine kinase activity"/>
    <property type="evidence" value="ECO:0007669"/>
    <property type="project" value="UniProtKB-EC"/>
</dbReference>
<gene>
    <name evidence="11" type="ORF">QR680_013175</name>
</gene>
<evidence type="ECO:0000259" key="10">
    <source>
        <dbReference type="PROSITE" id="PS50219"/>
    </source>
</evidence>
<dbReference type="PROSITE" id="PS50081">
    <property type="entry name" value="ZF_DAG_PE_2"/>
    <property type="match status" value="1"/>
</dbReference>
<evidence type="ECO:0000313" key="11">
    <source>
        <dbReference type="EMBL" id="KAK0417730.1"/>
    </source>
</evidence>
<dbReference type="AlphaFoldDB" id="A0AA39I4M1"/>
<dbReference type="Gene3D" id="3.30.60.20">
    <property type="match status" value="1"/>
</dbReference>
<keyword evidence="2" id="KW-0479">Metal-binding</keyword>
<dbReference type="PROSITE" id="PS50003">
    <property type="entry name" value="PH_DOMAIN"/>
    <property type="match status" value="1"/>
</dbReference>
<keyword evidence="6" id="KW-0175">Coiled coil</keyword>
<dbReference type="CDD" id="cd20814">
    <property type="entry name" value="CRIK"/>
    <property type="match status" value="1"/>
</dbReference>
<feature type="domain" description="Phorbol-ester/DAG-type" evidence="9">
    <location>
        <begin position="739"/>
        <end position="788"/>
    </location>
</feature>
<dbReference type="InterPro" id="IPR011993">
    <property type="entry name" value="PH-like_dom_sf"/>
</dbReference>
<evidence type="ECO:0000256" key="1">
    <source>
        <dbReference type="ARBA" id="ARBA00022553"/>
    </source>
</evidence>
<feature type="region of interest" description="Disordered" evidence="7">
    <location>
        <begin position="1"/>
        <end position="23"/>
    </location>
</feature>
<dbReference type="Gene3D" id="2.30.29.30">
    <property type="entry name" value="Pleckstrin-homology domain (PH domain)/Phosphotyrosine-binding domain (PTB)"/>
    <property type="match status" value="1"/>
</dbReference>
<dbReference type="SMART" id="SM00109">
    <property type="entry name" value="C1"/>
    <property type="match status" value="1"/>
</dbReference>
<evidence type="ECO:0000256" key="2">
    <source>
        <dbReference type="ARBA" id="ARBA00022723"/>
    </source>
</evidence>
<dbReference type="PANTHER" id="PTHR22988:SF71">
    <property type="entry name" value="CITRON RHO-INTERACTING KINASE"/>
    <property type="match status" value="1"/>
</dbReference>
<proteinExistence type="predicted"/>
<dbReference type="SMART" id="SM00233">
    <property type="entry name" value="PH"/>
    <property type="match status" value="1"/>
</dbReference>
<dbReference type="InterPro" id="IPR046349">
    <property type="entry name" value="C1-like_sf"/>
</dbReference>
<dbReference type="PANTHER" id="PTHR22988">
    <property type="entry name" value="MYOTONIC DYSTROPHY S/T KINASE-RELATED"/>
    <property type="match status" value="1"/>
</dbReference>
<keyword evidence="1" id="KW-0597">Phosphoprotein</keyword>
<evidence type="ECO:0000256" key="7">
    <source>
        <dbReference type="SAM" id="MobiDB-lite"/>
    </source>
</evidence>
<keyword evidence="12" id="KW-1185">Reference proteome</keyword>
<keyword evidence="3" id="KW-0862">Zinc</keyword>
<dbReference type="Proteomes" id="UP001175271">
    <property type="component" value="Unassembled WGS sequence"/>
</dbReference>
<sequence length="1269" mass="145386">MSTKARKPLERISEKTEMENKENDVCEQVEINVAEEKARPLRRSGTSQNHDDEEHLSTLLAKMEENYKASVDRLTSELDVLQKTLKKTNESLQMERYRSKNQKKEIEKRAEKEGTLLEKQKDLQNELNRIKNAQEDAKWKDEMQKLERNYMKKLESLNKELDEMKVRMTKREEELTEELGFMQEQLKQYETEKSSIIQSNSKALGVRDEYLDNLQQKIGSLTATKEHLLNQIEEREAKIVEIESELLNAQMRTTQVECELDTAQQAIVEAEGNSTRTSRYLLEEQEKIRAKRAEYLAELVRLRRDHELLVNEHAKCSNLKDSQYDEMKESVSKLERKISQLEEELKTAKEAENDLDKIRNEQNKAEIALNEERKKTTEISKELLKEKARNDGLKKALKDLDQQLDVLMESKRRSEATIEKYQAKFREMEQKLAETKSEVENFAELKTVSQQLKEDNSRLTEKVAYLQDELSSTHNDYREELSNLAKQICTKTEKSSSEIDGLRAKINKIEAEKRQSEATLRATQRQLDQAKLEAHAADKRAQEAREEQKSLVAETEKLKSAMVDAIGKIEKYKEQAETQKELNTTMDSKIAAAIERSAELESQLMSLNECVEQKDNLIAYLRSQIEVKQTQKMKPSSSQSTLVSVVSNDSRTSYNIESEIESCRELEKQRNQLQMSLERRKDVLEKRRRDPRVGNGETSLLRTTYDASSASSLNSDRNELGSNFSLSSRGVGTMRHDIPHRFNSYLVWKGAKCAVCLEGVSRVRYAYKCVECNIIVHRTCAANVVNTCGLPLKCADFYLESHTSASSANVISGWVKVFRSDDDSGRWRSFWASIDDHFLRFFENDKAASANNPNPQIAIDLEVDSWRIQSGSASSAPIEGGDSRRLLIEIQLSSYRLFMLAPTLASKQKWVQTLQMATNKRMFVRRHSSTAGSEGTSLLLALDSPHNLTVNCSQVVDDDWLLIGAQEGLFVCSVSNPRVPFNVAGLFAVYHIELIASIETLLIITGSSRHLFALHLRDLHASLESRHPSVQMTPVGNISNCHLMMVDRQKLPRFICVATPDHIHVLHYNARLDMFTPSHSISTIDPCMGFLSLPNGFIFAADHFYVVDMQTLRPEPILIEGLENDLPVAAVSICERELLLAYNNTGVFVDLQGNRTRKEHFYWSRAPMEFVYTAPYLYVVYTESLEILRIVDYTGPDSKTMKDDLEVYRCKNAHFTGRGVRPNDVVFVLSSAERVELHVFNNALPGFRKGSFKHRRLEAKGPVEKKSRF</sequence>
<evidence type="ECO:0000313" key="12">
    <source>
        <dbReference type="Proteomes" id="UP001175271"/>
    </source>
</evidence>